<comment type="caution">
    <text evidence="1">The sequence shown here is derived from an EMBL/GenBank/DDBJ whole genome shotgun (WGS) entry which is preliminary data.</text>
</comment>
<organism evidence="1 2">
    <name type="scientific">Lachnoanaerobaculum saburreum</name>
    <dbReference type="NCBI Taxonomy" id="467210"/>
    <lineage>
        <taxon>Bacteria</taxon>
        <taxon>Bacillati</taxon>
        <taxon>Bacillota</taxon>
        <taxon>Clostridia</taxon>
        <taxon>Lachnospirales</taxon>
        <taxon>Lachnospiraceae</taxon>
        <taxon>Lachnoanaerobaculum</taxon>
    </lineage>
</organism>
<keyword evidence="2" id="KW-1185">Reference proteome</keyword>
<gene>
    <name evidence="1" type="ORF">HMPREF1866_02839</name>
</gene>
<proteinExistence type="predicted"/>
<evidence type="ECO:0000313" key="1">
    <source>
        <dbReference type="EMBL" id="KXB52921.1"/>
    </source>
</evidence>
<reference evidence="2" key="1">
    <citation type="submission" date="2016-01" db="EMBL/GenBank/DDBJ databases">
        <authorList>
            <person name="Mitreva M."/>
            <person name="Pepin K.H."/>
            <person name="Mihindukulasuriya K.A."/>
            <person name="Fulton R."/>
            <person name="Fronick C."/>
            <person name="O'Laughlin M."/>
            <person name="Miner T."/>
            <person name="Herter B."/>
            <person name="Rosa B.A."/>
            <person name="Cordes M."/>
            <person name="Tomlinson C."/>
            <person name="Wollam A."/>
            <person name="Palsikar V.B."/>
            <person name="Mardis E.R."/>
            <person name="Wilson R.K."/>
        </authorList>
    </citation>
    <scope>NUCLEOTIDE SEQUENCE [LARGE SCALE GENOMIC DNA]</scope>
    <source>
        <strain evidence="2">DNF00896</strain>
    </source>
</reference>
<accession>A0A133ZBY0</accession>
<dbReference type="RefSeq" id="WP_060932328.1">
    <property type="nucleotide sequence ID" value="NZ_KQ959850.1"/>
</dbReference>
<dbReference type="EMBL" id="LSDA01000145">
    <property type="protein sequence ID" value="KXB52921.1"/>
    <property type="molecule type" value="Genomic_DNA"/>
</dbReference>
<dbReference type="STRING" id="467210.HMPREF1866_02839"/>
<protein>
    <submittedName>
        <fullName evidence="1">Uncharacterized protein</fullName>
    </submittedName>
</protein>
<name>A0A133ZBY0_9FIRM</name>
<dbReference type="AlphaFoldDB" id="A0A133ZBY0"/>
<sequence length="87" mass="10058">MRDCIVLLGRAGLEYHDEQGIKYFVDSELCMGDEYDYAIYVDSIKHMDSDISLNTKEKIQIAEKVLLLCKKNGIKPQLFYDNLNSSF</sequence>
<evidence type="ECO:0000313" key="2">
    <source>
        <dbReference type="Proteomes" id="UP000070394"/>
    </source>
</evidence>
<dbReference type="OrthoDB" id="2053388at2"/>
<dbReference type="PATRIC" id="fig|467210.3.peg.2816"/>
<dbReference type="Proteomes" id="UP000070394">
    <property type="component" value="Unassembled WGS sequence"/>
</dbReference>